<proteinExistence type="predicted"/>
<sequence>MGPLLCRIAASIFAFLAYARAQPYLIPCYGHNTTHIRQVSHLMNQTDILLYDDACWAGIQVGVVKGVVEILDAKTPGIDDAFTAIAFASCLARAIHFESRGVHTRLVVNNTHIFLRVNITTREFKEAYPTPWFIHPGALRWVTVFCGLLAIIRAING</sequence>
<dbReference type="Pfam" id="PF02497">
    <property type="entry name" value="Arteri_GP4"/>
    <property type="match status" value="1"/>
</dbReference>
<accession>A0A089H3E7</accession>
<dbReference type="EMBL" id="KM110940">
    <property type="protein sequence ID" value="AIP91249.1"/>
    <property type="molecule type" value="Genomic_RNA"/>
</dbReference>
<name>A0A089H3E7_9NIDO</name>
<protein>
    <submittedName>
        <fullName evidence="1">ORF4' protein</fullName>
    </submittedName>
</protein>
<gene>
    <name evidence="1" type="primary">ORF4'</name>
</gene>
<evidence type="ECO:0000313" key="1">
    <source>
        <dbReference type="EMBL" id="AIP91249.1"/>
    </source>
</evidence>
<organism evidence="1 2">
    <name type="scientific">Mikumi yellow baboon virus 1</name>
    <dbReference type="NCBI Taxonomy" id="1546177"/>
    <lineage>
        <taxon>Viruses</taxon>
        <taxon>Riboviria</taxon>
        <taxon>Orthornavirae</taxon>
        <taxon>Pisuviricota</taxon>
        <taxon>Pisoniviricetes</taxon>
        <taxon>Nidovirales</taxon>
        <taxon>Arnidovirineae</taxon>
        <taxon>Arteriviridae</taxon>
        <taxon>Simarterivirinae</taxon>
        <taxon>Thetaarterivirus</taxon>
        <taxon>Mitartevirus</taxon>
        <taxon>Thetaarterivirus mikelba</taxon>
        <taxon>Thetaarterivirus mikelba 1</taxon>
    </lineage>
</organism>
<dbReference type="GO" id="GO:0019031">
    <property type="term" value="C:viral envelope"/>
    <property type="evidence" value="ECO:0007669"/>
    <property type="project" value="InterPro"/>
</dbReference>
<reference evidence="1 2" key="1">
    <citation type="journal article" date="2014" name="J. Virol.">
        <title>Two Novel Simian Arteriviruses in Captive and Wild Baboons (Papio spp.).</title>
        <authorList>
            <person name="Bailey A.L."/>
            <person name="Lauck M."/>
            <person name="Sibley S.D."/>
            <person name="Pecotte J."/>
            <person name="Rice K."/>
            <person name="Weny G."/>
            <person name="Tumukunde A."/>
            <person name="Hyeroba D."/>
            <person name="Greene J."/>
            <person name="Correll M."/>
            <person name="Gleicher M."/>
            <person name="Friedrich T.C."/>
            <person name="Jahrling P.B."/>
            <person name="Kuhn J.H."/>
            <person name="Goldberg T.L."/>
            <person name="Rogers J."/>
            <person name="O'Connor D.H."/>
        </authorList>
    </citation>
    <scope>NUCLEOTIDE SEQUENCE [LARGE SCALE GENOMIC DNA]</scope>
    <source>
        <strain evidence="1">MYBV_M75</strain>
    </source>
</reference>
<dbReference type="Proteomes" id="UP000123877">
    <property type="component" value="Genome"/>
</dbReference>
<evidence type="ECO:0000313" key="2">
    <source>
        <dbReference type="Proteomes" id="UP000123877"/>
    </source>
</evidence>
<dbReference type="InterPro" id="IPR003412">
    <property type="entry name" value="Arteri_GP4"/>
</dbReference>